<accession>A0A212KCE3</accession>
<keyword evidence="4 6" id="KW-1133">Transmembrane helix</keyword>
<dbReference type="EMBL" id="FLUP01000001">
    <property type="protein sequence ID" value="SBW09351.1"/>
    <property type="molecule type" value="Genomic_DNA"/>
</dbReference>
<dbReference type="RefSeq" id="WP_227118245.1">
    <property type="nucleotide sequence ID" value="NZ_LT598928.1"/>
</dbReference>
<sequence>MELLLFCKSMLLGLAVAAPLGPIGVLCINRTLERGFWAGVAGGMGTALADAIYASLAAIGFSALTATLTTLAPWLKLAGGLFMLWLGCSSLRPNPRRASTPARTNKFRGLSGTIAATFLLTLTNPVTIFSFAALFAGLGLTDTPGATNALAVVAGVFLGSLLWWFLLSGGVALAQRRLPEGFSLCVSRMSGVILMGFGFYALGSLLYAVMQQP</sequence>
<evidence type="ECO:0000256" key="2">
    <source>
        <dbReference type="ARBA" id="ARBA00022475"/>
    </source>
</evidence>
<dbReference type="PANTHER" id="PTHR30086:SF20">
    <property type="entry name" value="ARGININE EXPORTER PROTEIN ARGO-RELATED"/>
    <property type="match status" value="1"/>
</dbReference>
<comment type="subcellular location">
    <subcellularLocation>
        <location evidence="1">Cell membrane</location>
        <topology evidence="1">Multi-pass membrane protein</topology>
    </subcellularLocation>
</comment>
<evidence type="ECO:0000256" key="1">
    <source>
        <dbReference type="ARBA" id="ARBA00004651"/>
    </source>
</evidence>
<evidence type="ECO:0000256" key="5">
    <source>
        <dbReference type="ARBA" id="ARBA00023136"/>
    </source>
</evidence>
<protein>
    <submittedName>
        <fullName evidence="7">Lysine exporter protein</fullName>
    </submittedName>
</protein>
<evidence type="ECO:0000256" key="4">
    <source>
        <dbReference type="ARBA" id="ARBA00022989"/>
    </source>
</evidence>
<evidence type="ECO:0000256" key="3">
    <source>
        <dbReference type="ARBA" id="ARBA00022692"/>
    </source>
</evidence>
<proteinExistence type="predicted"/>
<feature type="transmembrane region" description="Helical" evidence="6">
    <location>
        <begin position="12"/>
        <end position="29"/>
    </location>
</feature>
<dbReference type="AlphaFoldDB" id="A0A212KCE3"/>
<feature type="transmembrane region" description="Helical" evidence="6">
    <location>
        <begin position="186"/>
        <end position="210"/>
    </location>
</feature>
<evidence type="ECO:0000313" key="7">
    <source>
        <dbReference type="EMBL" id="SBW09351.1"/>
    </source>
</evidence>
<keyword evidence="3 6" id="KW-0812">Transmembrane</keyword>
<reference evidence="7" key="1">
    <citation type="submission" date="2016-04" db="EMBL/GenBank/DDBJ databases">
        <authorList>
            <person name="Evans L.H."/>
            <person name="Alamgir A."/>
            <person name="Owens N."/>
            <person name="Weber N.D."/>
            <person name="Virtaneva K."/>
            <person name="Barbian K."/>
            <person name="Babar A."/>
            <person name="Rosenke K."/>
        </authorList>
    </citation>
    <scope>NUCLEOTIDE SEQUENCE</scope>
    <source>
        <strain evidence="7">92-2</strain>
    </source>
</reference>
<organism evidence="7">
    <name type="scientific">uncultured Desulfovibrio sp</name>
    <dbReference type="NCBI Taxonomy" id="167968"/>
    <lineage>
        <taxon>Bacteria</taxon>
        <taxon>Pseudomonadati</taxon>
        <taxon>Thermodesulfobacteriota</taxon>
        <taxon>Desulfovibrionia</taxon>
        <taxon>Desulfovibrionales</taxon>
        <taxon>Desulfovibrionaceae</taxon>
        <taxon>Desulfovibrio</taxon>
        <taxon>environmental samples</taxon>
    </lineage>
</organism>
<keyword evidence="5 6" id="KW-0472">Membrane</keyword>
<dbReference type="Pfam" id="PF01810">
    <property type="entry name" value="LysE"/>
    <property type="match status" value="1"/>
</dbReference>
<feature type="transmembrane region" description="Helical" evidence="6">
    <location>
        <begin position="36"/>
        <end position="59"/>
    </location>
</feature>
<keyword evidence="2" id="KW-1003">Cell membrane</keyword>
<dbReference type="GO" id="GO:0015171">
    <property type="term" value="F:amino acid transmembrane transporter activity"/>
    <property type="evidence" value="ECO:0007669"/>
    <property type="project" value="TreeGrafter"/>
</dbReference>
<dbReference type="GO" id="GO:0005886">
    <property type="term" value="C:plasma membrane"/>
    <property type="evidence" value="ECO:0007669"/>
    <property type="project" value="UniProtKB-SubCell"/>
</dbReference>
<gene>
    <name evidence="7" type="ORF">KM92DES2_12683</name>
</gene>
<dbReference type="InterPro" id="IPR001123">
    <property type="entry name" value="LeuE-type"/>
</dbReference>
<name>A0A212KCE3_9BACT</name>
<feature type="transmembrane region" description="Helical" evidence="6">
    <location>
        <begin position="150"/>
        <end position="174"/>
    </location>
</feature>
<evidence type="ECO:0000256" key="6">
    <source>
        <dbReference type="SAM" id="Phobius"/>
    </source>
</evidence>
<feature type="transmembrane region" description="Helical" evidence="6">
    <location>
        <begin position="112"/>
        <end position="138"/>
    </location>
</feature>
<feature type="transmembrane region" description="Helical" evidence="6">
    <location>
        <begin position="71"/>
        <end position="91"/>
    </location>
</feature>
<dbReference type="PANTHER" id="PTHR30086">
    <property type="entry name" value="ARGININE EXPORTER PROTEIN ARGO"/>
    <property type="match status" value="1"/>
</dbReference>